<gene>
    <name evidence="2" type="ORF">R4Z09_13625</name>
</gene>
<name>A0ABZ2CS46_9BACI</name>
<dbReference type="Proteomes" id="UP001357223">
    <property type="component" value="Chromosome"/>
</dbReference>
<reference evidence="2 3" key="1">
    <citation type="submission" date="2023-10" db="EMBL/GenBank/DDBJ databases">
        <title>Niallia locisalis sp.nov. isolated from a salt pond sample.</title>
        <authorList>
            <person name="Li X.-J."/>
            <person name="Dong L."/>
        </authorList>
    </citation>
    <scope>NUCLEOTIDE SEQUENCE [LARGE SCALE GENOMIC DNA]</scope>
    <source>
        <strain evidence="2 3">DSM 29761</strain>
    </source>
</reference>
<keyword evidence="3" id="KW-1185">Reference proteome</keyword>
<organism evidence="2 3">
    <name type="scientific">Niallia oryzisoli</name>
    <dbReference type="NCBI Taxonomy" id="1737571"/>
    <lineage>
        <taxon>Bacteria</taxon>
        <taxon>Bacillati</taxon>
        <taxon>Bacillota</taxon>
        <taxon>Bacilli</taxon>
        <taxon>Bacillales</taxon>
        <taxon>Bacillaceae</taxon>
        <taxon>Niallia</taxon>
    </lineage>
</organism>
<dbReference type="Pfam" id="PF12788">
    <property type="entry name" value="YmaF"/>
    <property type="match status" value="1"/>
</dbReference>
<protein>
    <submittedName>
        <fullName evidence="2">YmaF family protein</fullName>
    </submittedName>
</protein>
<proteinExistence type="predicted"/>
<dbReference type="RefSeq" id="WP_338452801.1">
    <property type="nucleotide sequence ID" value="NZ_CP137640.1"/>
</dbReference>
<dbReference type="InterPro" id="IPR024307">
    <property type="entry name" value="YmaF"/>
</dbReference>
<evidence type="ECO:0000313" key="3">
    <source>
        <dbReference type="Proteomes" id="UP001357223"/>
    </source>
</evidence>
<feature type="region of interest" description="Disordered" evidence="1">
    <location>
        <begin position="107"/>
        <end position="128"/>
    </location>
</feature>
<evidence type="ECO:0000313" key="2">
    <source>
        <dbReference type="EMBL" id="WVX83929.1"/>
    </source>
</evidence>
<dbReference type="EMBL" id="CP137640">
    <property type="protein sequence ID" value="WVX83929.1"/>
    <property type="molecule type" value="Genomic_DNA"/>
</dbReference>
<accession>A0ABZ2CS46</accession>
<evidence type="ECO:0000256" key="1">
    <source>
        <dbReference type="SAM" id="MobiDB-lite"/>
    </source>
</evidence>
<sequence length="128" mass="14051">MEIPVTGFIIESSDLNKDGEHSHVLYLTSWDGRPVHRHHFSGVTSVSDGHDHRYAGTTEPAPTGVPHTHHYMTITSINNGHRHEIRGVTGPAIPLPEGGHYHKFRGVTTVDGTHPHSHKYSGNTSPSD</sequence>